<dbReference type="EMBL" id="CP036261">
    <property type="protein sequence ID" value="QDS87227.1"/>
    <property type="molecule type" value="Genomic_DNA"/>
</dbReference>
<name>A0A517LX76_9BACT</name>
<dbReference type="InterPro" id="IPR005331">
    <property type="entry name" value="Sulfotransferase"/>
</dbReference>
<organism evidence="1 2">
    <name type="scientific">Rosistilla ulvae</name>
    <dbReference type="NCBI Taxonomy" id="1930277"/>
    <lineage>
        <taxon>Bacteria</taxon>
        <taxon>Pseudomonadati</taxon>
        <taxon>Planctomycetota</taxon>
        <taxon>Planctomycetia</taxon>
        <taxon>Pirellulales</taxon>
        <taxon>Pirellulaceae</taxon>
        <taxon>Rosistilla</taxon>
    </lineage>
</organism>
<evidence type="ECO:0000313" key="1">
    <source>
        <dbReference type="EMBL" id="QDS87227.1"/>
    </source>
</evidence>
<accession>A0A517LX76</accession>
<dbReference type="KEGG" id="ruv:EC9_14050"/>
<dbReference type="GO" id="GO:0008146">
    <property type="term" value="F:sulfotransferase activity"/>
    <property type="evidence" value="ECO:0007669"/>
    <property type="project" value="InterPro"/>
</dbReference>
<evidence type="ECO:0000313" key="2">
    <source>
        <dbReference type="Proteomes" id="UP000319557"/>
    </source>
</evidence>
<reference evidence="1 2" key="1">
    <citation type="submission" date="2019-02" db="EMBL/GenBank/DDBJ databases">
        <title>Deep-cultivation of Planctomycetes and their phenomic and genomic characterization uncovers novel biology.</title>
        <authorList>
            <person name="Wiegand S."/>
            <person name="Jogler M."/>
            <person name="Boedeker C."/>
            <person name="Pinto D."/>
            <person name="Vollmers J."/>
            <person name="Rivas-Marin E."/>
            <person name="Kohn T."/>
            <person name="Peeters S.H."/>
            <person name="Heuer A."/>
            <person name="Rast P."/>
            <person name="Oberbeckmann S."/>
            <person name="Bunk B."/>
            <person name="Jeske O."/>
            <person name="Meyerdierks A."/>
            <person name="Storesund J.E."/>
            <person name="Kallscheuer N."/>
            <person name="Luecker S."/>
            <person name="Lage O.M."/>
            <person name="Pohl T."/>
            <person name="Merkel B.J."/>
            <person name="Hornburger P."/>
            <person name="Mueller R.-W."/>
            <person name="Bruemmer F."/>
            <person name="Labrenz M."/>
            <person name="Spormann A.M."/>
            <person name="Op den Camp H."/>
            <person name="Overmann J."/>
            <person name="Amann R."/>
            <person name="Jetten M.S.M."/>
            <person name="Mascher T."/>
            <person name="Medema M.H."/>
            <person name="Devos D.P."/>
            <person name="Kaster A.-K."/>
            <person name="Ovreas L."/>
            <person name="Rohde M."/>
            <person name="Galperin M.Y."/>
            <person name="Jogler C."/>
        </authorList>
    </citation>
    <scope>NUCLEOTIDE SEQUENCE [LARGE SCALE GENOMIC DNA]</scope>
    <source>
        <strain evidence="1 2">EC9</strain>
    </source>
</reference>
<keyword evidence="1" id="KW-0808">Transferase</keyword>
<dbReference type="Proteomes" id="UP000319557">
    <property type="component" value="Chromosome"/>
</dbReference>
<protein>
    <submittedName>
        <fullName evidence="1">Sulfotransferase family protein</fullName>
    </submittedName>
</protein>
<gene>
    <name evidence="1" type="ORF">EC9_14050</name>
</gene>
<keyword evidence="2" id="KW-1185">Reference proteome</keyword>
<dbReference type="GO" id="GO:0016020">
    <property type="term" value="C:membrane"/>
    <property type="evidence" value="ECO:0007669"/>
    <property type="project" value="InterPro"/>
</dbReference>
<dbReference type="AlphaFoldDB" id="A0A517LX76"/>
<dbReference type="Pfam" id="PF03567">
    <property type="entry name" value="Sulfotransfer_2"/>
    <property type="match status" value="1"/>
</dbReference>
<proteinExistence type="predicted"/>
<sequence length="169" mass="19741">MGHYTIQQVHRIASSKTRSLPSFSLTRNPWARLFSAYRFAIAGRGTGGTVTAGIRHPKRYQKKEFGTFDSFIFDWLRKRNINKLDGVFRLQSNYVCDNKGRVMVDHLGRLEDLDTTYIWLAKYLGASLEFPHSNRSGTEVNYREHYNSETARIVGDIYAEDVERFRYKF</sequence>